<evidence type="ECO:0000256" key="1">
    <source>
        <dbReference type="SAM" id="MobiDB-lite"/>
    </source>
</evidence>
<feature type="non-terminal residue" evidence="2">
    <location>
        <position position="1"/>
    </location>
</feature>
<organism evidence="2">
    <name type="scientific">marine sediment metagenome</name>
    <dbReference type="NCBI Taxonomy" id="412755"/>
    <lineage>
        <taxon>unclassified sequences</taxon>
        <taxon>metagenomes</taxon>
        <taxon>ecological metagenomes</taxon>
    </lineage>
</organism>
<protein>
    <submittedName>
        <fullName evidence="2">Uncharacterized protein</fullName>
    </submittedName>
</protein>
<proteinExistence type="predicted"/>
<sequence length="22" mass="2373">YNPTQNHDPDGDSDGMVIAVAR</sequence>
<comment type="caution">
    <text evidence="2">The sequence shown here is derived from an EMBL/GenBank/DDBJ whole genome shotgun (WGS) entry which is preliminary data.</text>
</comment>
<dbReference type="EMBL" id="LAZR01038403">
    <property type="protein sequence ID" value="KKL19652.1"/>
    <property type="molecule type" value="Genomic_DNA"/>
</dbReference>
<accession>A0A0F9C0C2</accession>
<name>A0A0F9C0C2_9ZZZZ</name>
<reference evidence="2" key="1">
    <citation type="journal article" date="2015" name="Nature">
        <title>Complex archaea that bridge the gap between prokaryotes and eukaryotes.</title>
        <authorList>
            <person name="Spang A."/>
            <person name="Saw J.H."/>
            <person name="Jorgensen S.L."/>
            <person name="Zaremba-Niedzwiedzka K."/>
            <person name="Martijn J."/>
            <person name="Lind A.E."/>
            <person name="van Eijk R."/>
            <person name="Schleper C."/>
            <person name="Guy L."/>
            <person name="Ettema T.J."/>
        </authorList>
    </citation>
    <scope>NUCLEOTIDE SEQUENCE</scope>
</reference>
<evidence type="ECO:0000313" key="2">
    <source>
        <dbReference type="EMBL" id="KKL19652.1"/>
    </source>
</evidence>
<feature type="region of interest" description="Disordered" evidence="1">
    <location>
        <begin position="1"/>
        <end position="22"/>
    </location>
</feature>
<gene>
    <name evidence="2" type="ORF">LCGC14_2463310</name>
</gene>
<dbReference type="AlphaFoldDB" id="A0A0F9C0C2"/>